<dbReference type="PANTHER" id="PTHR43331">
    <property type="entry name" value="HOMOSERINE DEHYDROGENASE"/>
    <property type="match status" value="1"/>
</dbReference>
<organism evidence="2 3">
    <name type="scientific">Niabella ginsengisoli</name>
    <dbReference type="NCBI Taxonomy" id="522298"/>
    <lineage>
        <taxon>Bacteria</taxon>
        <taxon>Pseudomonadati</taxon>
        <taxon>Bacteroidota</taxon>
        <taxon>Chitinophagia</taxon>
        <taxon>Chitinophagales</taxon>
        <taxon>Chitinophagaceae</taxon>
        <taxon>Niabella</taxon>
    </lineage>
</organism>
<comment type="caution">
    <text evidence="2">The sequence shown here is derived from an EMBL/GenBank/DDBJ whole genome shotgun (WGS) entry which is preliminary data.</text>
</comment>
<evidence type="ECO:0000259" key="1">
    <source>
        <dbReference type="Pfam" id="PF03447"/>
    </source>
</evidence>
<dbReference type="InterPro" id="IPR005106">
    <property type="entry name" value="Asp/hSer_DH_NAD-bd"/>
</dbReference>
<feature type="domain" description="Aspartate/homoserine dehydrogenase NAD-binding" evidence="1">
    <location>
        <begin position="6"/>
        <end position="83"/>
    </location>
</feature>
<dbReference type="Pfam" id="PF03447">
    <property type="entry name" value="NAD_binding_3"/>
    <property type="match status" value="1"/>
</dbReference>
<keyword evidence="3" id="KW-1185">Reference proteome</keyword>
<proteinExistence type="predicted"/>
<dbReference type="RefSeq" id="WP_240826664.1">
    <property type="nucleotide sequence ID" value="NZ_JAKWBL010000001.1"/>
</dbReference>
<reference evidence="2 3" key="1">
    <citation type="submission" date="2022-02" db="EMBL/GenBank/DDBJ databases">
        <authorList>
            <person name="Min J."/>
        </authorList>
    </citation>
    <scope>NUCLEOTIDE SEQUENCE [LARGE SCALE GENOMIC DNA]</scope>
    <source>
        <strain evidence="2 3">GR10-1</strain>
    </source>
</reference>
<accession>A0ABS9SFY1</accession>
<dbReference type="Gene3D" id="3.40.50.720">
    <property type="entry name" value="NAD(P)-binding Rossmann-like Domain"/>
    <property type="match status" value="1"/>
</dbReference>
<dbReference type="EMBL" id="JAKWBL010000001">
    <property type="protein sequence ID" value="MCH5597268.1"/>
    <property type="molecule type" value="Genomic_DNA"/>
</dbReference>
<dbReference type="SUPFAM" id="SSF51735">
    <property type="entry name" value="NAD(P)-binding Rossmann-fold domains"/>
    <property type="match status" value="1"/>
</dbReference>
<dbReference type="InterPro" id="IPR036291">
    <property type="entry name" value="NAD(P)-bd_dom_sf"/>
</dbReference>
<evidence type="ECO:0000313" key="3">
    <source>
        <dbReference type="Proteomes" id="UP001202248"/>
    </source>
</evidence>
<protein>
    <recommendedName>
        <fullName evidence="1">Aspartate/homoserine dehydrogenase NAD-binding domain-containing protein</fullName>
    </recommendedName>
</protein>
<gene>
    <name evidence="2" type="ORF">MKP09_04805</name>
</gene>
<evidence type="ECO:0000313" key="2">
    <source>
        <dbReference type="EMBL" id="MCH5597268.1"/>
    </source>
</evidence>
<name>A0ABS9SFY1_9BACT</name>
<sequence length="113" mass="13077">MYQKSAEKRNAPAELFTTDRDELLEDKDINVIVEVIDDANAAFEIVKTALNNKKEVVSSSKKMVAEHLQELLDMQQKTGRSFCMNRRRVHLFRQSEIWKNIMTMICCIASGRL</sequence>
<dbReference type="PANTHER" id="PTHR43331:SF1">
    <property type="entry name" value="HOMOSERINE DEHYDROGENASE"/>
    <property type="match status" value="1"/>
</dbReference>
<dbReference type="Proteomes" id="UP001202248">
    <property type="component" value="Unassembled WGS sequence"/>
</dbReference>